<gene>
    <name evidence="3" type="ORF">SKAU_G00082730</name>
</gene>
<accession>A0A9Q1FW02</accession>
<evidence type="ECO:0000256" key="2">
    <source>
        <dbReference type="SAM" id="Phobius"/>
    </source>
</evidence>
<feature type="compositionally biased region" description="Polar residues" evidence="1">
    <location>
        <begin position="1122"/>
        <end position="1132"/>
    </location>
</feature>
<evidence type="ECO:0000313" key="3">
    <source>
        <dbReference type="EMBL" id="KAJ8368245.1"/>
    </source>
</evidence>
<comment type="caution">
    <text evidence="3">The sequence shown here is derived from an EMBL/GenBank/DDBJ whole genome shotgun (WGS) entry which is preliminary data.</text>
</comment>
<name>A0A9Q1FW02_SYNKA</name>
<keyword evidence="4" id="KW-1185">Reference proteome</keyword>
<dbReference type="PANTHER" id="PTHR47236:SF4">
    <property type="entry name" value="GENE 9195-RELATED"/>
    <property type="match status" value="1"/>
</dbReference>
<keyword evidence="2" id="KW-1133">Transmembrane helix</keyword>
<dbReference type="SMART" id="SM01411">
    <property type="entry name" value="Ephrin_rec_like"/>
    <property type="match status" value="1"/>
</dbReference>
<dbReference type="PANTHER" id="PTHR47236">
    <property type="entry name" value="GENE, 32742-RELATED-RELATED"/>
    <property type="match status" value="1"/>
</dbReference>
<protein>
    <submittedName>
        <fullName evidence="3">Uncharacterized protein</fullName>
    </submittedName>
</protein>
<evidence type="ECO:0000256" key="1">
    <source>
        <dbReference type="SAM" id="MobiDB-lite"/>
    </source>
</evidence>
<reference evidence="3" key="1">
    <citation type="journal article" date="2023" name="Science">
        <title>Genome structures resolve the early diversification of teleost fishes.</title>
        <authorList>
            <person name="Parey E."/>
            <person name="Louis A."/>
            <person name="Montfort J."/>
            <person name="Bouchez O."/>
            <person name="Roques C."/>
            <person name="Iampietro C."/>
            <person name="Lluch J."/>
            <person name="Castinel A."/>
            <person name="Donnadieu C."/>
            <person name="Desvignes T."/>
            <person name="Floi Bucao C."/>
            <person name="Jouanno E."/>
            <person name="Wen M."/>
            <person name="Mejri S."/>
            <person name="Dirks R."/>
            <person name="Jansen H."/>
            <person name="Henkel C."/>
            <person name="Chen W.J."/>
            <person name="Zahm M."/>
            <person name="Cabau C."/>
            <person name="Klopp C."/>
            <person name="Thompson A.W."/>
            <person name="Robinson-Rechavi M."/>
            <person name="Braasch I."/>
            <person name="Lecointre G."/>
            <person name="Bobe J."/>
            <person name="Postlethwait J.H."/>
            <person name="Berthelot C."/>
            <person name="Roest Crollius H."/>
            <person name="Guiguen Y."/>
        </authorList>
    </citation>
    <scope>NUCLEOTIDE SEQUENCE</scope>
    <source>
        <tissue evidence="3">Blood</tissue>
    </source>
</reference>
<feature type="compositionally biased region" description="Basic and acidic residues" evidence="1">
    <location>
        <begin position="1133"/>
        <end position="1147"/>
    </location>
</feature>
<feature type="compositionally biased region" description="Basic and acidic residues" evidence="1">
    <location>
        <begin position="1068"/>
        <end position="1081"/>
    </location>
</feature>
<keyword evidence="2" id="KW-0472">Membrane</keyword>
<evidence type="ECO:0000313" key="4">
    <source>
        <dbReference type="Proteomes" id="UP001152622"/>
    </source>
</evidence>
<dbReference type="Proteomes" id="UP001152622">
    <property type="component" value="Chromosome 3"/>
</dbReference>
<dbReference type="EMBL" id="JAINUF010000003">
    <property type="protein sequence ID" value="KAJ8368245.1"/>
    <property type="molecule type" value="Genomic_DNA"/>
</dbReference>
<feature type="compositionally biased region" description="Polar residues" evidence="1">
    <location>
        <begin position="1082"/>
        <end position="1114"/>
    </location>
</feature>
<feature type="region of interest" description="Disordered" evidence="1">
    <location>
        <begin position="1047"/>
        <end position="1161"/>
    </location>
</feature>
<feature type="transmembrane region" description="Helical" evidence="2">
    <location>
        <begin position="462"/>
        <end position="486"/>
    </location>
</feature>
<sequence length="1161" mass="125783">MSTAAPLMKLNEVPCVQVTSDLQSGFSFLCPTAVCSRTTARRTAPPCGSAMADTCPSTPAAHGGPGTPAACSVRGGPIARLHPQICTVSPALRATTVPQGRSTTGVTRGPIGHFCALASENPTPCPPGSYGNSTHAKLLEECHPCPAGTFNHLSAQRACFPMWRLLPLTGRFCFLYLSGSEPGLQHSDGSCLCRTGFVFYNKLDYKSSDADSELDCQPEACALTKNTVNEPCGGGQVRLASSRACVSPSTYLCNVTCGTEGGHLNAELGICHCERYVAVEELCNASCLSLLPRISARMVSDGRLLLKVKGQEESTVWSREVVDILGPDIHVKTIGSVHFVQFDSNGVFGLILTNQTLIDTFLSGDGMFLCSNPSWDFGAFRKLEQLIKHSQYNSGRFAHVFTESGKYVFLDNGMPDWSLIVVVTERGTECYPAASAFQPASPAQLVRHGILRQPRLNLLPNWGVIAGVLGLLMLLIVVLIITAVVLKPNRVGLITQGRPKPKWRSLGEPSIPPGYVYAGGGLDVCDVLGHRGVGEGAEAEEPAVCKGYKNGRVELEEFNVRTLYDKLEDQTLHLVSQLAKHRKDNLEFYRNICQQTDSLKDLLENMDAAKLSQLRELLSLGSGTGGMAEKEAAKDPSVSLLEATLKAVEGLMYRADRESWARQDEAAGTCHGDVGDCGVHTGYTTNVFPDSTQFSSPDMAEPKTLQVTAPHPNDTVNQQSGTGCLSEQDLSRLVALTPLSKTLQEIQQSLQGLPSADEAAIDESEEEPAGLLVPVALGNLSPHHFAVFLFGCRVTSLLCGAHGFPPLTLLVARAVPVSRLAGLAEHCHGDFYYDTTNCILYLHQDKLGNAGEFIATLLHSMAFIASGSTTKDFIRALHRAVSALSLALFHSSFTSRINKTGEVREEATGALAEEFLSVKVPIETGFSEHQLAERLQNFKLFKLQQYLRDMKSNATQGKVAEPAEHGDTALKVVSVEQEIDRLNEVFLQLSVGLQGRAEKRTGQDQSNPTQETLESCLSRHGTVLLDLKRRCVAQRLSEMQAQLFQISMQQPSSQKPEDGQESDGQKPGSREPESQEPDNQKPDNQGPSELAESQKQGSHYPETQQSENSQTSFSKDPDEQKPPSQTIHSQNADNHKPESDGPNRETSESLITEENGLPSVF</sequence>
<dbReference type="OrthoDB" id="439917at2759"/>
<dbReference type="AlphaFoldDB" id="A0A9Q1FW02"/>
<proteinExistence type="predicted"/>
<organism evidence="3 4">
    <name type="scientific">Synaphobranchus kaupii</name>
    <name type="common">Kaup's arrowtooth eel</name>
    <dbReference type="NCBI Taxonomy" id="118154"/>
    <lineage>
        <taxon>Eukaryota</taxon>
        <taxon>Metazoa</taxon>
        <taxon>Chordata</taxon>
        <taxon>Craniata</taxon>
        <taxon>Vertebrata</taxon>
        <taxon>Euteleostomi</taxon>
        <taxon>Actinopterygii</taxon>
        <taxon>Neopterygii</taxon>
        <taxon>Teleostei</taxon>
        <taxon>Anguilliformes</taxon>
        <taxon>Synaphobranchidae</taxon>
        <taxon>Synaphobranchus</taxon>
    </lineage>
</organism>
<keyword evidence="2" id="KW-0812">Transmembrane</keyword>